<name>A0A7W7WW94_9PSEU</name>
<protein>
    <submittedName>
        <fullName evidence="1">Uncharacterized protein</fullName>
    </submittedName>
</protein>
<organism evidence="1 2">
    <name type="scientific">Saccharothrix violaceirubra</name>
    <dbReference type="NCBI Taxonomy" id="413306"/>
    <lineage>
        <taxon>Bacteria</taxon>
        <taxon>Bacillati</taxon>
        <taxon>Actinomycetota</taxon>
        <taxon>Actinomycetes</taxon>
        <taxon>Pseudonocardiales</taxon>
        <taxon>Pseudonocardiaceae</taxon>
        <taxon>Saccharothrix</taxon>
    </lineage>
</organism>
<dbReference type="RefSeq" id="WP_184668823.1">
    <property type="nucleotide sequence ID" value="NZ_BAABAI010000045.1"/>
</dbReference>
<evidence type="ECO:0000313" key="1">
    <source>
        <dbReference type="EMBL" id="MBB4965328.1"/>
    </source>
</evidence>
<proteinExistence type="predicted"/>
<keyword evidence="2" id="KW-1185">Reference proteome</keyword>
<evidence type="ECO:0000313" key="2">
    <source>
        <dbReference type="Proteomes" id="UP000542674"/>
    </source>
</evidence>
<reference evidence="1 2" key="1">
    <citation type="submission" date="2020-08" db="EMBL/GenBank/DDBJ databases">
        <title>Sequencing the genomes of 1000 actinobacteria strains.</title>
        <authorList>
            <person name="Klenk H.-P."/>
        </authorList>
    </citation>
    <scope>NUCLEOTIDE SEQUENCE [LARGE SCALE GENOMIC DNA]</scope>
    <source>
        <strain evidence="1 2">DSM 45084</strain>
    </source>
</reference>
<gene>
    <name evidence="1" type="ORF">F4559_002687</name>
</gene>
<comment type="caution">
    <text evidence="1">The sequence shown here is derived from an EMBL/GenBank/DDBJ whole genome shotgun (WGS) entry which is preliminary data.</text>
</comment>
<dbReference type="Proteomes" id="UP000542674">
    <property type="component" value="Unassembled WGS sequence"/>
</dbReference>
<accession>A0A7W7WW94</accession>
<dbReference type="EMBL" id="JACHJS010000001">
    <property type="protein sequence ID" value="MBB4965328.1"/>
    <property type="molecule type" value="Genomic_DNA"/>
</dbReference>
<sequence length="95" mass="10164">MAPGFGANTAAVKETAHELARIGVDVGDAVRGMGQPEVAEEVRESLRRFLERTSMASTRAGRQVVLAARRFRAVADELADLDASLAGDVPTENQR</sequence>
<dbReference type="AlphaFoldDB" id="A0A7W7WW94"/>